<reference evidence="2" key="2">
    <citation type="journal article" date="2018" name="Genome Biol.">
        <title>SKESA: strategic k-mer extension for scrupulous assemblies.</title>
        <authorList>
            <person name="Souvorov A."/>
            <person name="Agarwala R."/>
            <person name="Lipman D.J."/>
        </authorList>
    </citation>
    <scope>NUCLEOTIDE SEQUENCE</scope>
    <source>
        <strain evidence="2">CAVp300</strain>
    </source>
</reference>
<keyword evidence="1" id="KW-0472">Membrane</keyword>
<feature type="transmembrane region" description="Helical" evidence="1">
    <location>
        <begin position="29"/>
        <end position="51"/>
    </location>
</feature>
<proteinExistence type="predicted"/>
<evidence type="ECO:0000256" key="1">
    <source>
        <dbReference type="SAM" id="Phobius"/>
    </source>
</evidence>
<sequence>MKETAPDPRHHPVRENPRWLRFESRIQQYGAYLLFLIVISALAGLFSHGFLSDRTQETGDKQLLIHYERFGRLQSDMALAITVRAPKHEQLVITLGGDFMQQYEIRTLQPQPDQVSSRNGILRLEYSHAHPGEDFDLWLGLTPQLPGRATSQIGVEGVSSTGIWQFIYP</sequence>
<dbReference type="AlphaFoldDB" id="A0A9P3TDH2"/>
<reference evidence="2" key="3">
    <citation type="submission" date="2020-10" db="EMBL/GenBank/DDBJ databases">
        <authorList>
            <consortium name="NCBI Pathogen Detection Project"/>
        </authorList>
    </citation>
    <scope>NUCLEOTIDE SEQUENCE</scope>
    <source>
        <strain evidence="2">CAVp300</strain>
    </source>
</reference>
<comment type="caution">
    <text evidence="2">The sequence shown here is derived from an EMBL/GenBank/DDBJ whole genome shotgun (WGS) entry which is preliminary data.</text>
</comment>
<reference evidence="3 4" key="1">
    <citation type="submission" date="2017-02" db="EMBL/GenBank/DDBJ databases">
        <title>Draft genome sequence of a Kluyvera intermedia isolate from a patient with a pancreatic abscess.</title>
        <authorList>
            <person name="Thele R."/>
        </authorList>
    </citation>
    <scope>NUCLEOTIDE SEQUENCE [LARGE SCALE GENOMIC DNA]</scope>
    <source>
        <strain evidence="3 4">FOSA7093</strain>
    </source>
</reference>
<organism evidence="2 5">
    <name type="scientific">Kluyvera intermedia</name>
    <name type="common">Enterobacter intermedius</name>
    <dbReference type="NCBI Taxonomy" id="61648"/>
    <lineage>
        <taxon>Bacteria</taxon>
        <taxon>Pseudomonadati</taxon>
        <taxon>Pseudomonadota</taxon>
        <taxon>Gammaproteobacteria</taxon>
        <taxon>Enterobacterales</taxon>
        <taxon>Enterobacteriaceae</taxon>
        <taxon>Kluyvera</taxon>
    </lineage>
</organism>
<evidence type="ECO:0000313" key="5">
    <source>
        <dbReference type="Proteomes" id="UP000867740"/>
    </source>
</evidence>
<dbReference type="RefSeq" id="WP_047371656.1">
    <property type="nucleotide sequence ID" value="NZ_CABMNU010000005.1"/>
</dbReference>
<accession>A0A9P3TDH2</accession>
<dbReference type="EMBL" id="DACSUM010000064">
    <property type="protein sequence ID" value="HAT3584611.1"/>
    <property type="molecule type" value="Genomic_DNA"/>
</dbReference>
<evidence type="ECO:0000313" key="4">
    <source>
        <dbReference type="Proteomes" id="UP000192521"/>
    </source>
</evidence>
<dbReference type="Proteomes" id="UP000192521">
    <property type="component" value="Unassembled WGS sequence"/>
</dbReference>
<evidence type="ECO:0000313" key="2">
    <source>
        <dbReference type="EMBL" id="HAT3584611.1"/>
    </source>
</evidence>
<dbReference type="Proteomes" id="UP000867740">
    <property type="component" value="Unassembled WGS sequence"/>
</dbReference>
<gene>
    <name evidence="3" type="ORF">B2M27_10825</name>
    <name evidence="2" type="ORF">I8531_004999</name>
</gene>
<keyword evidence="1" id="KW-1133">Transmembrane helix</keyword>
<keyword evidence="1" id="KW-0812">Transmembrane</keyword>
<dbReference type="EMBL" id="MWPR01000013">
    <property type="protein sequence ID" value="ORJ50288.1"/>
    <property type="molecule type" value="Genomic_DNA"/>
</dbReference>
<protein>
    <submittedName>
        <fullName evidence="2">Uncharacterized protein</fullName>
    </submittedName>
</protein>
<name>A0A9P3TDH2_KLUIN</name>
<evidence type="ECO:0000313" key="3">
    <source>
        <dbReference type="EMBL" id="ORJ50288.1"/>
    </source>
</evidence>
<dbReference type="OrthoDB" id="6504753at2"/>
<keyword evidence="4" id="KW-1185">Reference proteome</keyword>